<reference evidence="1" key="2">
    <citation type="submission" date="2015-06" db="EMBL/GenBank/DDBJ databases">
        <title>Environmentally co-occuring mercury resistance plasmids are genetically and phenotypically diverse and confer variable context-dependent fitness effects.</title>
        <authorList>
            <person name="Hall J.P.J."/>
            <person name="Harrison E."/>
            <person name="Lilley A.K."/>
            <person name="Paterson S."/>
            <person name="Spiers A.J."/>
            <person name="Brockhurst M.A."/>
        </authorList>
    </citation>
    <scope>NUCLEOTIDE SEQUENCE [LARGE SCALE GENOMIC DNA]</scope>
    <source>
        <strain evidence="1">SBW25</strain>
        <plasmid evidence="1">pQBR57</plasmid>
    </source>
</reference>
<evidence type="ECO:0000313" key="1">
    <source>
        <dbReference type="EMBL" id="CEK42115.1"/>
    </source>
</evidence>
<organism evidence="1">
    <name type="scientific">Pseudomonas fluorescens (strain SBW25)</name>
    <dbReference type="NCBI Taxonomy" id="216595"/>
    <lineage>
        <taxon>Bacteria</taxon>
        <taxon>Pseudomonadati</taxon>
        <taxon>Pseudomonadota</taxon>
        <taxon>Gammaproteobacteria</taxon>
        <taxon>Pseudomonadales</taxon>
        <taxon>Pseudomonadaceae</taxon>
        <taxon>Pseudomonas</taxon>
    </lineage>
</organism>
<keyword evidence="1" id="KW-0614">Plasmid</keyword>
<gene>
    <name evidence="1" type="ORF">PQBR57_0162</name>
</gene>
<proteinExistence type="predicted"/>
<dbReference type="AlphaFoldDB" id="A0A0G4E4F6"/>
<accession>A0A0G4E4F6</accession>
<sequence>MPVTQGKQRLTRNDFVALRSLARGNWVQGQRIEWKHNRTWSFVSYPSEALEAAFKLQGLGLVEQGICCKVCNRETFYLTERGLELANRLINPSQPSQAYGACYDDSRRGKVSAFFKRLSHHLINSTSSRTDQ</sequence>
<name>A0A0G4E4F6_PSEFS</name>
<dbReference type="EMBL" id="LN713926">
    <property type="protein sequence ID" value="CEK42115.1"/>
    <property type="molecule type" value="Genomic_DNA"/>
</dbReference>
<geneLocation type="plasmid" evidence="1">
    <name>pQBR57</name>
</geneLocation>
<reference evidence="1" key="1">
    <citation type="submission" date="2014-12" db="EMBL/GenBank/DDBJ databases">
        <authorList>
            <person name="Hall J."/>
        </authorList>
    </citation>
    <scope>NUCLEOTIDE SEQUENCE [LARGE SCALE GENOMIC DNA]</scope>
    <source>
        <strain evidence="1">SBW25</strain>
        <plasmid evidence="1">pQBR57</plasmid>
    </source>
</reference>
<protein>
    <submittedName>
        <fullName evidence="1">Uncharacterized protein</fullName>
    </submittedName>
</protein>